<dbReference type="SUPFAM" id="SSF51206">
    <property type="entry name" value="cAMP-binding domain-like"/>
    <property type="match status" value="1"/>
</dbReference>
<organism evidence="11 12">
    <name type="scientific">Eragrostis curvula</name>
    <name type="common">weeping love grass</name>
    <dbReference type="NCBI Taxonomy" id="38414"/>
    <lineage>
        <taxon>Eukaryota</taxon>
        <taxon>Viridiplantae</taxon>
        <taxon>Streptophyta</taxon>
        <taxon>Embryophyta</taxon>
        <taxon>Tracheophyta</taxon>
        <taxon>Spermatophyta</taxon>
        <taxon>Magnoliopsida</taxon>
        <taxon>Liliopsida</taxon>
        <taxon>Poales</taxon>
        <taxon>Poaceae</taxon>
        <taxon>PACMAD clade</taxon>
        <taxon>Chloridoideae</taxon>
        <taxon>Eragrostideae</taxon>
        <taxon>Eragrostidinae</taxon>
        <taxon>Eragrostis</taxon>
    </lineage>
</organism>
<evidence type="ECO:0000256" key="1">
    <source>
        <dbReference type="ARBA" id="ARBA00004127"/>
    </source>
</evidence>
<gene>
    <name evidence="11" type="ORF">EJB05_20702</name>
</gene>
<keyword evidence="7" id="KW-0813">Transport</keyword>
<keyword evidence="6 9" id="KW-0472">Membrane</keyword>
<dbReference type="GO" id="GO:0012505">
    <property type="term" value="C:endomembrane system"/>
    <property type="evidence" value="ECO:0007669"/>
    <property type="project" value="UniProtKB-SubCell"/>
</dbReference>
<dbReference type="InterPro" id="IPR000595">
    <property type="entry name" value="cNMP-bd_dom"/>
</dbReference>
<dbReference type="Gramene" id="TVU29148">
    <property type="protein sequence ID" value="TVU29148"/>
    <property type="gene ID" value="EJB05_20702"/>
</dbReference>
<feature type="non-terminal residue" evidence="11">
    <location>
        <position position="1"/>
    </location>
</feature>
<keyword evidence="7" id="KW-1071">Ligand-gated ion channel</keyword>
<dbReference type="Gene3D" id="1.10.287.70">
    <property type="match status" value="1"/>
</dbReference>
<dbReference type="EMBL" id="RWGY01000011">
    <property type="protein sequence ID" value="TVU29148.1"/>
    <property type="molecule type" value="Genomic_DNA"/>
</dbReference>
<comment type="caution">
    <text evidence="11">The sequence shown here is derived from an EMBL/GenBank/DDBJ whole genome shotgun (WGS) entry which is preliminary data.</text>
</comment>
<dbReference type="Gene3D" id="1.10.287.630">
    <property type="entry name" value="Helix hairpin bin"/>
    <property type="match status" value="1"/>
</dbReference>
<proteinExistence type="inferred from homology"/>
<feature type="transmembrane region" description="Helical" evidence="9">
    <location>
        <begin position="203"/>
        <end position="222"/>
    </location>
</feature>
<evidence type="ECO:0000256" key="9">
    <source>
        <dbReference type="SAM" id="Phobius"/>
    </source>
</evidence>
<keyword evidence="8" id="KW-0407">Ion channel</keyword>
<evidence type="ECO:0000313" key="11">
    <source>
        <dbReference type="EMBL" id="TVU29148.1"/>
    </source>
</evidence>
<dbReference type="FunFam" id="2.60.120.10:FF:000024">
    <property type="entry name" value="Cyclic nucleotide-gated ion channel 1"/>
    <property type="match status" value="1"/>
</dbReference>
<evidence type="ECO:0000256" key="2">
    <source>
        <dbReference type="ARBA" id="ARBA00010486"/>
    </source>
</evidence>
<dbReference type="PROSITE" id="PS50042">
    <property type="entry name" value="CNMP_BINDING_3"/>
    <property type="match status" value="1"/>
</dbReference>
<keyword evidence="5" id="KW-0406">Ion transport</keyword>
<evidence type="ECO:0000256" key="6">
    <source>
        <dbReference type="ARBA" id="ARBA00023136"/>
    </source>
</evidence>
<dbReference type="PANTHER" id="PTHR45651:SF12">
    <property type="entry name" value="CYCLIC NUCLEOTIDE-GATED ION CHANNEL 15-RELATED"/>
    <property type="match status" value="1"/>
</dbReference>
<evidence type="ECO:0000256" key="4">
    <source>
        <dbReference type="ARBA" id="ARBA00022989"/>
    </source>
</evidence>
<evidence type="ECO:0000256" key="7">
    <source>
        <dbReference type="ARBA" id="ARBA00023286"/>
    </source>
</evidence>
<keyword evidence="12" id="KW-1185">Reference proteome</keyword>
<evidence type="ECO:0000256" key="5">
    <source>
        <dbReference type="ARBA" id="ARBA00023065"/>
    </source>
</evidence>
<dbReference type="OrthoDB" id="421226at2759"/>
<dbReference type="PANTHER" id="PTHR45651">
    <property type="entry name" value="CYCLIC NUCLEOTIDE-GATED ION CHANNEL 15-RELATED-RELATED"/>
    <property type="match status" value="1"/>
</dbReference>
<feature type="domain" description="Cyclic nucleotide-binding" evidence="10">
    <location>
        <begin position="504"/>
        <end position="589"/>
    </location>
</feature>
<dbReference type="InterPro" id="IPR014710">
    <property type="entry name" value="RmlC-like_jellyroll"/>
</dbReference>
<dbReference type="GO" id="GO:0034220">
    <property type="term" value="P:monoatomic ion transmembrane transport"/>
    <property type="evidence" value="ECO:0007669"/>
    <property type="project" value="UniProtKB-KW"/>
</dbReference>
<evidence type="ECO:0000256" key="3">
    <source>
        <dbReference type="ARBA" id="ARBA00022692"/>
    </source>
</evidence>
<dbReference type="SMART" id="SM00100">
    <property type="entry name" value="cNMP"/>
    <property type="match status" value="1"/>
</dbReference>
<evidence type="ECO:0000259" key="10">
    <source>
        <dbReference type="PROSITE" id="PS50042"/>
    </source>
</evidence>
<dbReference type="Proteomes" id="UP000324897">
    <property type="component" value="Chromosome 1"/>
</dbReference>
<comment type="subcellular location">
    <subcellularLocation>
        <location evidence="1">Endomembrane system</location>
        <topology evidence="1">Multi-pass membrane protein</topology>
    </subcellularLocation>
</comment>
<comment type="similarity">
    <text evidence="2">Belongs to the cyclic nucleotide-gated cation channel (TC 1.A.1.5) family.</text>
</comment>
<accession>A0A5J9V0Z7</accession>
<feature type="transmembrane region" description="Helical" evidence="9">
    <location>
        <begin position="400"/>
        <end position="419"/>
    </location>
</feature>
<evidence type="ECO:0000313" key="12">
    <source>
        <dbReference type="Proteomes" id="UP000324897"/>
    </source>
</evidence>
<feature type="transmembrane region" description="Helical" evidence="9">
    <location>
        <begin position="145"/>
        <end position="168"/>
    </location>
</feature>
<dbReference type="CDD" id="cd00038">
    <property type="entry name" value="CAP_ED"/>
    <property type="match status" value="1"/>
</dbReference>
<dbReference type="Gene3D" id="2.60.120.10">
    <property type="entry name" value="Jelly Rolls"/>
    <property type="match status" value="1"/>
</dbReference>
<reference evidence="11 12" key="1">
    <citation type="journal article" date="2019" name="Sci. Rep.">
        <title>A high-quality genome of Eragrostis curvula grass provides insights into Poaceae evolution and supports new strategies to enhance forage quality.</title>
        <authorList>
            <person name="Carballo J."/>
            <person name="Santos B.A.C.M."/>
            <person name="Zappacosta D."/>
            <person name="Garbus I."/>
            <person name="Selva J.P."/>
            <person name="Gallo C.A."/>
            <person name="Diaz A."/>
            <person name="Albertini E."/>
            <person name="Caccamo M."/>
            <person name="Echenique V."/>
        </authorList>
    </citation>
    <scope>NUCLEOTIDE SEQUENCE [LARGE SCALE GENOMIC DNA]</scope>
    <source>
        <strain evidence="12">cv. Victoria</strain>
        <tissue evidence="11">Leaf</tissue>
    </source>
</reference>
<name>A0A5J9V0Z7_9POAL</name>
<evidence type="ECO:0000256" key="8">
    <source>
        <dbReference type="ARBA" id="ARBA00023303"/>
    </source>
</evidence>
<protein>
    <recommendedName>
        <fullName evidence="10">Cyclic nucleotide-binding domain-containing protein</fullName>
    </recommendedName>
</protein>
<keyword evidence="4 9" id="KW-1133">Transmembrane helix</keyword>
<sequence>MLLSLSSQQKLSEFIMASGGLRNVRFHNDIEVQQFKTSPLENLSSRKHGKAHDPRRCRLGFRGGCLEKPCRNPPSLRDRVLSRAFSEELDSLMHAGSRLFFDPRGHLINLWNKIFLTACLLSLFVDPLFLYLTGTRQNMCIEFKYSLALTLSMIRSLLDMFYAAHILFRFRTAFIAPSSRVFGRGELVIQPHKIARRYLSRTFWFDLLTALPLPQFVIWIVIPKMKESATANRKNILRFSIIFQYLPRLFQIFPLSRQIVMATGVMTETAWAGAAYNLILYMLASHVQVLGALWYLFSVQRQESCWRQACSLEGPSCQTLFFDCNTVSSNRTMWYTMSNITSLCTSSDGFYPFGIYGEALDIKLTSSSFTQKYFYCFWWGLKNLSCLGQNLSTSLSIGEITFAIVIGVLGLVLFGLLIGNMQSYLQATMVRLEEWRSKRTDMERWMHHRQIPQPLRQCVRRYHQYKWVATRGVDEETLLSDLPMDIRRDIKRHLCLDLVRRVPLFDEMDERMLEAICERLRPALYTRGTRLVRELDPVDSMLFIIRGYLDSYTTQGGRSGFFNSCRIGAGEFCGEELLTWALDPRPAAASLPQSTRTVRAVSEVEAFALVADDLRFVATQFRRLHSARIRHRFRFYSHQWRTWAACFIQAAWRRRKRRRASMELRMQEGGEGRPGASVRCRRHSCDDKALIKKPIEPDFTVEEED</sequence>
<feature type="transmembrane region" description="Helical" evidence="9">
    <location>
        <begin position="278"/>
        <end position="297"/>
    </location>
</feature>
<dbReference type="InterPro" id="IPR018490">
    <property type="entry name" value="cNMP-bd_dom_sf"/>
</dbReference>
<keyword evidence="3 9" id="KW-0812">Transmembrane</keyword>
<dbReference type="SUPFAM" id="SSF81324">
    <property type="entry name" value="Voltage-gated potassium channels"/>
    <property type="match status" value="1"/>
</dbReference>
<feature type="transmembrane region" description="Helical" evidence="9">
    <location>
        <begin position="114"/>
        <end position="133"/>
    </location>
</feature>
<dbReference type="AlphaFoldDB" id="A0A5J9V0Z7"/>